<feature type="transmembrane region" description="Helical" evidence="1">
    <location>
        <begin position="380"/>
        <end position="398"/>
    </location>
</feature>
<evidence type="ECO:0000313" key="3">
    <source>
        <dbReference type="Proteomes" id="UP000094463"/>
    </source>
</evidence>
<dbReference type="EMBL" id="CP012502">
    <property type="protein sequence ID" value="AOM82462.1"/>
    <property type="molecule type" value="Genomic_DNA"/>
</dbReference>
<keyword evidence="1" id="KW-1133">Transmembrane helix</keyword>
<keyword evidence="1" id="KW-0812">Transmembrane</keyword>
<feature type="transmembrane region" description="Helical" evidence="1">
    <location>
        <begin position="285"/>
        <end position="304"/>
    </location>
</feature>
<dbReference type="GO" id="GO:0016020">
    <property type="term" value="C:membrane"/>
    <property type="evidence" value="ECO:0007669"/>
    <property type="project" value="InterPro"/>
</dbReference>
<accession>A0A1D7QTW4</accession>
<dbReference type="Proteomes" id="UP000094463">
    <property type="component" value="Chromosome"/>
</dbReference>
<feature type="transmembrane region" description="Helical" evidence="1">
    <location>
        <begin position="310"/>
        <end position="327"/>
    </location>
</feature>
<keyword evidence="3" id="KW-1185">Reference proteome</keyword>
<evidence type="ECO:0000256" key="1">
    <source>
        <dbReference type="SAM" id="Phobius"/>
    </source>
</evidence>
<dbReference type="InterPro" id="IPR010288">
    <property type="entry name" value="EcsB_ABC"/>
</dbReference>
<feature type="transmembrane region" description="Helical" evidence="1">
    <location>
        <begin position="134"/>
        <end position="153"/>
    </location>
</feature>
<protein>
    <submittedName>
        <fullName evidence="2">ABC transporter, permease protein EscB</fullName>
    </submittedName>
</protein>
<feature type="transmembrane region" description="Helical" evidence="1">
    <location>
        <begin position="52"/>
        <end position="72"/>
    </location>
</feature>
<feature type="transmembrane region" description="Helical" evidence="1">
    <location>
        <begin position="165"/>
        <end position="184"/>
    </location>
</feature>
<dbReference type="Pfam" id="PF05975">
    <property type="entry name" value="EcsB"/>
    <property type="match status" value="1"/>
</dbReference>
<reference evidence="2 3" key="1">
    <citation type="submission" date="2015-08" db="EMBL/GenBank/DDBJ databases">
        <title>The complete genome sequence of Bacillus beveridgei MLTeJB.</title>
        <authorList>
            <person name="Hanson T.E."/>
            <person name="Mesa C."/>
            <person name="Basesman S.M."/>
            <person name="Oremland R.S."/>
        </authorList>
    </citation>
    <scope>NUCLEOTIDE SEQUENCE [LARGE SCALE GENOMIC DNA]</scope>
    <source>
        <strain evidence="2 3">MLTeJB</strain>
    </source>
</reference>
<proteinExistence type="predicted"/>
<dbReference type="AlphaFoldDB" id="A0A1D7QTW4"/>
<dbReference type="KEGG" id="bbev:BBEV_1093"/>
<sequence length="412" mass="48212">MFDGGQLFDTRRSEFWQRAIRYLRLIGNSGFLFSLYLLFVFGSYYYGQLLNWLPDTFPAAVVTGVVFVWFLTRGRVRTFTHQADMVFLTPVEHHMPKYIRRALGYSWLMESFYTALVVLLFTPLMMDRFVDSTGSWLLIMAAILLLKGWNLLAGFEEQRFQDDLMVYRHTAMRFVINGVVIVALFDSQTWLMVILSGLLLLAVYGFYFRKLSDTYRLKWHRLLDVEERTTMTFYRIANSFTDVPGMTAKVKSRRYMDIFLSFIRYAPDQMYHYILGRSLVRANDYFGIYLRLTVLGIVFVTAVHLNWGQWLTAGAFVVLSGMQLNTLKDHYDTSQMIELYPVKRQKQFEGHLFWMRGLLLTQAVLFAAAGWISADWLQGLIILLVATLSALWLSDVHLKKSYTKKFEELKKT</sequence>
<feature type="transmembrane region" description="Helical" evidence="1">
    <location>
        <begin position="21"/>
        <end position="46"/>
    </location>
</feature>
<name>A0A1D7QTW4_9BACI</name>
<feature type="transmembrane region" description="Helical" evidence="1">
    <location>
        <begin position="353"/>
        <end position="374"/>
    </location>
</feature>
<organism evidence="2 3">
    <name type="scientific">Salisediminibacterium beveridgei</name>
    <dbReference type="NCBI Taxonomy" id="632773"/>
    <lineage>
        <taxon>Bacteria</taxon>
        <taxon>Bacillati</taxon>
        <taxon>Bacillota</taxon>
        <taxon>Bacilli</taxon>
        <taxon>Bacillales</taxon>
        <taxon>Bacillaceae</taxon>
        <taxon>Salisediminibacterium</taxon>
    </lineage>
</organism>
<dbReference type="STRING" id="632773.BBEV_1093"/>
<feature type="transmembrane region" description="Helical" evidence="1">
    <location>
        <begin position="190"/>
        <end position="208"/>
    </location>
</feature>
<gene>
    <name evidence="2" type="primary">ecsB</name>
    <name evidence="2" type="ORF">BBEV_1093</name>
</gene>
<feature type="transmembrane region" description="Helical" evidence="1">
    <location>
        <begin position="102"/>
        <end position="122"/>
    </location>
</feature>
<evidence type="ECO:0000313" key="2">
    <source>
        <dbReference type="EMBL" id="AOM82462.1"/>
    </source>
</evidence>
<dbReference type="RefSeq" id="WP_069364550.1">
    <property type="nucleotide sequence ID" value="NZ_CP012502.1"/>
</dbReference>
<dbReference type="PIRSF" id="PIRSF037259">
    <property type="entry name" value="EcsB_ABC"/>
    <property type="match status" value="1"/>
</dbReference>
<keyword evidence="1" id="KW-0472">Membrane</keyword>